<accession>A0A542THA7</accession>
<evidence type="ECO:0000313" key="1">
    <source>
        <dbReference type="EMBL" id="TQK86206.1"/>
    </source>
</evidence>
<evidence type="ECO:0000313" key="2">
    <source>
        <dbReference type="Proteomes" id="UP000318103"/>
    </source>
</evidence>
<proteinExistence type="predicted"/>
<gene>
    <name evidence="1" type="ORF">FB563_6309</name>
</gene>
<dbReference type="RefSeq" id="WP_234357852.1">
    <property type="nucleotide sequence ID" value="NZ_JBPJFI010000001.1"/>
</dbReference>
<dbReference type="AlphaFoldDB" id="A0A542THA7"/>
<name>A0A542THA7_9ACTN</name>
<protein>
    <submittedName>
        <fullName evidence="1">Uncharacterized protein</fullName>
    </submittedName>
</protein>
<keyword evidence="2" id="KW-1185">Reference proteome</keyword>
<organism evidence="1 2">
    <name type="scientific">Streptomyces puniciscabiei</name>
    <dbReference type="NCBI Taxonomy" id="164348"/>
    <lineage>
        <taxon>Bacteria</taxon>
        <taxon>Bacillati</taxon>
        <taxon>Actinomycetota</taxon>
        <taxon>Actinomycetes</taxon>
        <taxon>Kitasatosporales</taxon>
        <taxon>Streptomycetaceae</taxon>
        <taxon>Streptomyces</taxon>
    </lineage>
</organism>
<sequence length="99" mass="10873">MVPPLSLSGRTLNHWRVRCVPVRIATIRVPGRTAARIVLRVSGRRPDGRPRCMSILPLDDTFPAKETEAAGGRAVFMLVEPDHAGCARSLPWSREDACA</sequence>
<dbReference type="EMBL" id="VFNX01000002">
    <property type="protein sequence ID" value="TQK86206.1"/>
    <property type="molecule type" value="Genomic_DNA"/>
</dbReference>
<comment type="caution">
    <text evidence="1">The sequence shown here is derived from an EMBL/GenBank/DDBJ whole genome shotgun (WGS) entry which is preliminary data.</text>
</comment>
<dbReference type="Proteomes" id="UP000318103">
    <property type="component" value="Unassembled WGS sequence"/>
</dbReference>
<reference evidence="1 2" key="1">
    <citation type="submission" date="2019-06" db="EMBL/GenBank/DDBJ databases">
        <title>Sequencing the genomes of 1000 actinobacteria strains.</title>
        <authorList>
            <person name="Klenk H.-P."/>
        </authorList>
    </citation>
    <scope>NUCLEOTIDE SEQUENCE [LARGE SCALE GENOMIC DNA]</scope>
    <source>
        <strain evidence="1 2">DSM 41929</strain>
    </source>
</reference>